<dbReference type="Proteomes" id="UP000283383">
    <property type="component" value="Unassembled WGS sequence"/>
</dbReference>
<dbReference type="Pfam" id="PF15377">
    <property type="entry name" value="DUF4604"/>
    <property type="match status" value="1"/>
</dbReference>
<accession>A0A420J798</accession>
<dbReference type="AlphaFoldDB" id="A0A420J798"/>
<organism evidence="3 4">
    <name type="scientific">Golovinomyces cichoracearum</name>
    <dbReference type="NCBI Taxonomy" id="62708"/>
    <lineage>
        <taxon>Eukaryota</taxon>
        <taxon>Fungi</taxon>
        <taxon>Dikarya</taxon>
        <taxon>Ascomycota</taxon>
        <taxon>Pezizomycotina</taxon>
        <taxon>Leotiomycetes</taxon>
        <taxon>Erysiphales</taxon>
        <taxon>Erysiphaceae</taxon>
        <taxon>Golovinomyces</taxon>
    </lineage>
</organism>
<feature type="compositionally biased region" description="Basic residues" evidence="1">
    <location>
        <begin position="34"/>
        <end position="43"/>
    </location>
</feature>
<dbReference type="EMBL" id="MCBQ01002275">
    <property type="protein sequence ID" value="RKF82654.1"/>
    <property type="molecule type" value="Genomic_DNA"/>
</dbReference>
<evidence type="ECO:0000313" key="3">
    <source>
        <dbReference type="EMBL" id="RKF82654.1"/>
    </source>
</evidence>
<evidence type="ECO:0000313" key="4">
    <source>
        <dbReference type="Proteomes" id="UP000283383"/>
    </source>
</evidence>
<feature type="region of interest" description="Disordered" evidence="1">
    <location>
        <begin position="108"/>
        <end position="161"/>
    </location>
</feature>
<keyword evidence="4" id="KW-1185">Reference proteome</keyword>
<proteinExistence type="predicted"/>
<feature type="compositionally biased region" description="Basic and acidic residues" evidence="1">
    <location>
        <begin position="62"/>
        <end position="86"/>
    </location>
</feature>
<dbReference type="InterPro" id="IPR027911">
    <property type="entry name" value="DUF4604"/>
</dbReference>
<protein>
    <recommendedName>
        <fullName evidence="2">DUF4604 domain-containing protein</fullName>
    </recommendedName>
</protein>
<feature type="domain" description="DUF4604" evidence="2">
    <location>
        <begin position="7"/>
        <end position="161"/>
    </location>
</feature>
<feature type="region of interest" description="Disordered" evidence="1">
    <location>
        <begin position="24"/>
        <end position="96"/>
    </location>
</feature>
<sequence>MPKINAKNLIYENTLPPFLARLQATNNLSDGRQKNKIKRSVKPRNHEEEREDQPVYFDEETKDSLTREEWEDREKKDQTEKHEHGEAQLFSADYKNETDTVRTATNIATHGQRKKRRAGRLVGAVKVDDSSSTEKVNSEINKKSKTGRRSTLKRVKLSFDE</sequence>
<evidence type="ECO:0000256" key="1">
    <source>
        <dbReference type="SAM" id="MobiDB-lite"/>
    </source>
</evidence>
<comment type="caution">
    <text evidence="3">The sequence shown here is derived from an EMBL/GenBank/DDBJ whole genome shotgun (WGS) entry which is preliminary data.</text>
</comment>
<feature type="compositionally biased region" description="Basic residues" evidence="1">
    <location>
        <begin position="143"/>
        <end position="161"/>
    </location>
</feature>
<reference evidence="3 4" key="1">
    <citation type="journal article" date="2018" name="BMC Genomics">
        <title>Comparative genome analyses reveal sequence features reflecting distinct modes of host-adaptation between dicot and monocot powdery mildew.</title>
        <authorList>
            <person name="Wu Y."/>
            <person name="Ma X."/>
            <person name="Pan Z."/>
            <person name="Kale S.D."/>
            <person name="Song Y."/>
            <person name="King H."/>
            <person name="Zhang Q."/>
            <person name="Presley C."/>
            <person name="Deng X."/>
            <person name="Wei C.I."/>
            <person name="Xiao S."/>
        </authorList>
    </citation>
    <scope>NUCLEOTIDE SEQUENCE [LARGE SCALE GENOMIC DNA]</scope>
    <source>
        <strain evidence="3">UMSG3</strain>
    </source>
</reference>
<gene>
    <name evidence="3" type="ORF">GcM3_022021</name>
</gene>
<name>A0A420J798_9PEZI</name>
<evidence type="ECO:0000259" key="2">
    <source>
        <dbReference type="Pfam" id="PF15377"/>
    </source>
</evidence>